<comment type="function">
    <text evidence="14">High-conductance magnesium-selective channel that mediates the influx of magnesium into the mitochondrial matrix. Essential for the splicing of mRNA group II introns in mitochondria by affecting mitochondrial magnesium concentrations, which are critical for group II intron splicing. It also suppresses a variety of mitochondrial intron mutations and its absence may disturb the assembly of mitochondrial membrane complexes.</text>
</comment>
<feature type="transmembrane region" description="Helical" evidence="20">
    <location>
        <begin position="953"/>
        <end position="975"/>
    </location>
</feature>
<keyword evidence="5 20" id="KW-0812">Transmembrane</keyword>
<dbReference type="GO" id="GO:0071933">
    <property type="term" value="F:Arp2/3 complex binding"/>
    <property type="evidence" value="ECO:0007669"/>
    <property type="project" value="UniProtKB-ARBA"/>
</dbReference>
<feature type="region of interest" description="Disordered" evidence="19">
    <location>
        <begin position="169"/>
        <end position="222"/>
    </location>
</feature>
<protein>
    <recommendedName>
        <fullName evidence="16">Mitochondrial inner membrane magnesium transporter MRS2</fullName>
    </recommendedName>
    <alternativeName>
        <fullName evidence="17">Mitochondrial inner membrane magnesium transporter mrs2</fullName>
    </alternativeName>
    <alternativeName>
        <fullName evidence="13 18">RNA-splicing protein MRS2</fullName>
    </alternativeName>
</protein>
<dbReference type="FunFam" id="1.20.58.340:FF:000005">
    <property type="entry name" value="Inner membrane magnesium transporter MRS2"/>
    <property type="match status" value="1"/>
</dbReference>
<evidence type="ECO:0000256" key="11">
    <source>
        <dbReference type="ARBA" id="ARBA00023128"/>
    </source>
</evidence>
<dbReference type="InterPro" id="IPR000697">
    <property type="entry name" value="WH1/EVH1_dom"/>
</dbReference>
<evidence type="ECO:0000256" key="12">
    <source>
        <dbReference type="ARBA" id="ARBA00023136"/>
    </source>
</evidence>
<keyword evidence="10" id="KW-0406">Ion transport</keyword>
<dbReference type="Gene3D" id="1.20.58.340">
    <property type="entry name" value="Magnesium transport protein CorA, transmembrane region"/>
    <property type="match status" value="1"/>
</dbReference>
<keyword evidence="23" id="KW-1185">Reference proteome</keyword>
<evidence type="ECO:0000256" key="1">
    <source>
        <dbReference type="ARBA" id="ARBA00004448"/>
    </source>
</evidence>
<evidence type="ECO:0000256" key="15">
    <source>
        <dbReference type="ARBA" id="ARBA00046701"/>
    </source>
</evidence>
<evidence type="ECO:0000256" key="3">
    <source>
        <dbReference type="ARBA" id="ARBA00022448"/>
    </source>
</evidence>
<feature type="domain" description="WH1" evidence="21">
    <location>
        <begin position="17"/>
        <end position="129"/>
    </location>
</feature>
<dbReference type="Gene3D" id="2.30.29.30">
    <property type="entry name" value="Pleckstrin-homology domain (PH domain)/Phosphotyrosine-binding domain (PTB)"/>
    <property type="match status" value="1"/>
</dbReference>
<dbReference type="GO" id="GO:0045010">
    <property type="term" value="P:actin nucleation"/>
    <property type="evidence" value="ECO:0007669"/>
    <property type="project" value="UniProtKB-ARBA"/>
</dbReference>
<dbReference type="CDD" id="cd12823">
    <property type="entry name" value="Mrs2_Mfm1p-like"/>
    <property type="match status" value="1"/>
</dbReference>
<feature type="compositionally biased region" description="Acidic residues" evidence="19">
    <location>
        <begin position="639"/>
        <end position="649"/>
    </location>
</feature>
<organism evidence="22 23">
    <name type="scientific">Lasallia pustulata</name>
    <dbReference type="NCBI Taxonomy" id="136370"/>
    <lineage>
        <taxon>Eukaryota</taxon>
        <taxon>Fungi</taxon>
        <taxon>Dikarya</taxon>
        <taxon>Ascomycota</taxon>
        <taxon>Pezizomycotina</taxon>
        <taxon>Lecanoromycetes</taxon>
        <taxon>OSLEUM clade</taxon>
        <taxon>Umbilicariomycetidae</taxon>
        <taxon>Umbilicariales</taxon>
        <taxon>Umbilicariaceae</taxon>
        <taxon>Lasallia</taxon>
    </lineage>
</organism>
<evidence type="ECO:0000313" key="22">
    <source>
        <dbReference type="EMBL" id="SLM40494.1"/>
    </source>
</evidence>
<feature type="compositionally biased region" description="Pro residues" evidence="19">
    <location>
        <begin position="424"/>
        <end position="442"/>
    </location>
</feature>
<dbReference type="GO" id="GO:0030479">
    <property type="term" value="C:actin cortical patch"/>
    <property type="evidence" value="ECO:0007669"/>
    <property type="project" value="UniProtKB-ARBA"/>
</dbReference>
<comment type="subunit">
    <text evidence="15">Homopentamer. Forms homooligomers. Interacts with MFM1.</text>
</comment>
<dbReference type="PANTHER" id="PTHR13890">
    <property type="entry name" value="RNA SPLICING PROTEIN MRS2, MITOCHONDRIAL"/>
    <property type="match status" value="1"/>
</dbReference>
<feature type="compositionally biased region" description="Polar residues" evidence="19">
    <location>
        <begin position="259"/>
        <end position="273"/>
    </location>
</feature>
<evidence type="ECO:0000256" key="10">
    <source>
        <dbReference type="ARBA" id="ARBA00023065"/>
    </source>
</evidence>
<feature type="compositionally biased region" description="Basic and acidic residues" evidence="19">
    <location>
        <begin position="582"/>
        <end position="592"/>
    </location>
</feature>
<evidence type="ECO:0000256" key="7">
    <source>
        <dbReference type="ARBA" id="ARBA00022842"/>
    </source>
</evidence>
<evidence type="ECO:0000256" key="18">
    <source>
        <dbReference type="ARBA" id="ARBA00078518"/>
    </source>
</evidence>
<dbReference type="Pfam" id="PF00568">
    <property type="entry name" value="WH1"/>
    <property type="match status" value="1"/>
</dbReference>
<dbReference type="FunFam" id="2.40.128.330:FF:000002">
    <property type="entry name" value="Inner membrane magnesium transporter mrs2"/>
    <property type="match status" value="1"/>
</dbReference>
<evidence type="ECO:0000256" key="20">
    <source>
        <dbReference type="SAM" id="Phobius"/>
    </source>
</evidence>
<feature type="compositionally biased region" description="Pro residues" evidence="19">
    <location>
        <begin position="280"/>
        <end position="289"/>
    </location>
</feature>
<comment type="similarity">
    <text evidence="2">Belongs to the CorA metal ion transporter (MIT) (TC 1.A.35) family.</text>
</comment>
<dbReference type="EMBL" id="FWEW01003727">
    <property type="protein sequence ID" value="SLM40494.1"/>
    <property type="molecule type" value="Genomic_DNA"/>
</dbReference>
<evidence type="ECO:0000256" key="5">
    <source>
        <dbReference type="ARBA" id="ARBA00022692"/>
    </source>
</evidence>
<feature type="compositionally biased region" description="Basic and acidic residues" evidence="19">
    <location>
        <begin position="120"/>
        <end position="129"/>
    </location>
</feature>
<sequence>MPATLSDSDKEIIRRTVPKSANKIQAAAVARLYVAHPNKQRWTYTGLQGAVVLSNDLVGNTFWIKLVDISSSNRGVIWDQEIYDPFYYNQDRTFFHSFELEDCMAGLSFVDEKEAKQFKKRMDEREKHASKSTKATPFQGSGLGPVASGGLTNGKSHSLLGGLTSLLHGQRSSSAPSLPQPQPQPQPQLQRTQQSVIPPRDHSNIAELDTSSNKGTSLDMVDPSWRGILGELLEMGITEDQIEENSEFIKAYIEQKQASEGNGSLDGSSNGINSDRRGQAPPPPPPPTAPGRLNSLSSQNTGSTVSSRRGPPPAPPPSRRNRPDSQNMQPQQLESPPRSPERTPSPPRGGPATKFRAPPPIADAGKFAHTAAPAPPARQRASSNVVNPGPPPPPRPPKTPMEDEDQPTLKFGVPPPFTGERIPPAGPPPPPSRGSVPPPPPRTTRDNTTAHSIPPLNAAPPPLPPKTPNVPASSSGPPPPPPLPGPRPSATGPTPPPLPTMARPVPPPPGPSVAPPPPPPLPHGGAPPPPPMPPGSGPPPPPLPPGRGAGNAPPLPKPTGGKEDVLASIRASGGVGGGRLKKVSDHEKRDRSAAMVPGAAQEPPSGGAAPPTPAAGGGGGLADALAAALSQRNKRVSASDDEDDDDEWDDTPKKRYTAGKASNDIKLRCTELDENGIVTLVNGELKKAELIVKYGLLPRDLRKIDSSLLPHILVRPSAILINLLHLRVLIKSNRVLVFDVYGSRNSEIQSNFMYELEGKLQQKEGSRQAGGLPYEFRGLEAVLISVTSALEMEFKGVRTPVVEVLRELETDIDRDKLRNLLIYSKKLGTFEQRARLVRDAIDNLLEEDEDLAAMYLTERRRGVLRKAENHAEVEMLLESYHKVCDEIVQVSGNLINMIRNTEEIVKAILDANRNSLMLLDLKVSIGTLGIGFGAFIAALYGMNLKNFIEESDFGFTGVSAASFIFAAMVCAYGLTKLRKLQRVSMWGEAGRKSGGREERLKRLGDARDETLKGVETAEALRRFPS</sequence>
<feature type="region of interest" description="Disordered" evidence="19">
    <location>
        <begin position="120"/>
        <end position="151"/>
    </location>
</feature>
<dbReference type="PROSITE" id="PS50229">
    <property type="entry name" value="WH1"/>
    <property type="match status" value="1"/>
</dbReference>
<evidence type="ECO:0000256" key="16">
    <source>
        <dbReference type="ARBA" id="ARBA00071347"/>
    </source>
</evidence>
<evidence type="ECO:0000256" key="13">
    <source>
        <dbReference type="ARBA" id="ARBA00043036"/>
    </source>
</evidence>
<dbReference type="Gene3D" id="3.90.810.10">
    <property type="entry name" value="CRIB domain"/>
    <property type="match status" value="1"/>
</dbReference>
<dbReference type="Gene3D" id="2.40.128.330">
    <property type="match status" value="1"/>
</dbReference>
<evidence type="ECO:0000256" key="14">
    <source>
        <dbReference type="ARBA" id="ARBA00046105"/>
    </source>
</evidence>
<keyword evidence="8" id="KW-0809">Transit peptide</keyword>
<dbReference type="InterPro" id="IPR036936">
    <property type="entry name" value="CRIB_dom_sf"/>
</dbReference>
<dbReference type="InterPro" id="IPR039204">
    <property type="entry name" value="MRS2-like"/>
</dbReference>
<evidence type="ECO:0000256" key="6">
    <source>
        <dbReference type="ARBA" id="ARBA00022792"/>
    </source>
</evidence>
<evidence type="ECO:0000256" key="8">
    <source>
        <dbReference type="ARBA" id="ARBA00022946"/>
    </source>
</evidence>
<dbReference type="SUPFAM" id="SSF50729">
    <property type="entry name" value="PH domain-like"/>
    <property type="match status" value="1"/>
</dbReference>
<evidence type="ECO:0000256" key="4">
    <source>
        <dbReference type="ARBA" id="ARBA00022553"/>
    </source>
</evidence>
<feature type="compositionally biased region" description="Polar residues" evidence="19">
    <location>
        <begin position="294"/>
        <end position="305"/>
    </location>
</feature>
<dbReference type="Pfam" id="PF22099">
    <property type="entry name" value="MRS2-like"/>
    <property type="match status" value="1"/>
</dbReference>
<evidence type="ECO:0000256" key="19">
    <source>
        <dbReference type="SAM" id="MobiDB-lite"/>
    </source>
</evidence>
<dbReference type="CDD" id="cd01205">
    <property type="entry name" value="EVH1_WASP-like"/>
    <property type="match status" value="1"/>
</dbReference>
<dbReference type="PANTHER" id="PTHR13890:SF0">
    <property type="entry name" value="MAGNESIUM TRANSPORTER MRS2 HOMOLOG, MITOCHONDRIAL"/>
    <property type="match status" value="1"/>
</dbReference>
<dbReference type="GO" id="GO:0005743">
    <property type="term" value="C:mitochondrial inner membrane"/>
    <property type="evidence" value="ECO:0007669"/>
    <property type="project" value="UniProtKB-SubCell"/>
</dbReference>
<keyword evidence="3" id="KW-0813">Transport</keyword>
<comment type="subcellular location">
    <subcellularLocation>
        <location evidence="1">Mitochondrion inner membrane</location>
        <topology evidence="1">Multi-pass membrane protein</topology>
    </subcellularLocation>
</comment>
<dbReference type="SMART" id="SM00461">
    <property type="entry name" value="WH1"/>
    <property type="match status" value="1"/>
</dbReference>
<dbReference type="AlphaFoldDB" id="A0A1W5DBG2"/>
<dbReference type="GO" id="GO:0003779">
    <property type="term" value="F:actin binding"/>
    <property type="evidence" value="ECO:0007669"/>
    <property type="project" value="UniProtKB-ARBA"/>
</dbReference>
<keyword evidence="7" id="KW-0460">Magnesium</keyword>
<evidence type="ECO:0000259" key="21">
    <source>
        <dbReference type="PROSITE" id="PS50229"/>
    </source>
</evidence>
<evidence type="ECO:0000256" key="2">
    <source>
        <dbReference type="ARBA" id="ARBA00009765"/>
    </source>
</evidence>
<keyword evidence="6" id="KW-0999">Mitochondrion inner membrane</keyword>
<dbReference type="InterPro" id="IPR011993">
    <property type="entry name" value="PH-like_dom_sf"/>
</dbReference>
<dbReference type="GO" id="GO:0015095">
    <property type="term" value="F:magnesium ion transmembrane transporter activity"/>
    <property type="evidence" value="ECO:0007669"/>
    <property type="project" value="TreeGrafter"/>
</dbReference>
<evidence type="ECO:0000256" key="9">
    <source>
        <dbReference type="ARBA" id="ARBA00022989"/>
    </source>
</evidence>
<keyword evidence="12 20" id="KW-0472">Membrane</keyword>
<feature type="region of interest" description="Disordered" evidence="19">
    <location>
        <begin position="259"/>
        <end position="656"/>
    </location>
</feature>
<name>A0A1W5DBG2_9LECA</name>
<keyword evidence="9 20" id="KW-1133">Transmembrane helix</keyword>
<dbReference type="FunFam" id="2.30.29.30:FF:000281">
    <property type="entry name" value="Actin associated protein"/>
    <property type="match status" value="1"/>
</dbReference>
<dbReference type="InterPro" id="IPR033927">
    <property type="entry name" value="WASPfam_EVH1"/>
</dbReference>
<feature type="transmembrane region" description="Helical" evidence="20">
    <location>
        <begin position="923"/>
        <end position="941"/>
    </location>
</feature>
<accession>A0A1W5DBG2</accession>
<dbReference type="Proteomes" id="UP000192927">
    <property type="component" value="Unassembled WGS sequence"/>
</dbReference>
<evidence type="ECO:0000313" key="23">
    <source>
        <dbReference type="Proteomes" id="UP000192927"/>
    </source>
</evidence>
<reference evidence="23" key="1">
    <citation type="submission" date="2017-03" db="EMBL/GenBank/DDBJ databases">
        <authorList>
            <person name="Sharma R."/>
            <person name="Thines M."/>
        </authorList>
    </citation>
    <scope>NUCLEOTIDE SEQUENCE [LARGE SCALE GENOMIC DNA]</scope>
</reference>
<feature type="compositionally biased region" description="Pro residues" evidence="19">
    <location>
        <begin position="457"/>
        <end position="468"/>
    </location>
</feature>
<keyword evidence="11" id="KW-0496">Mitochondrion</keyword>
<evidence type="ECO:0000256" key="17">
    <source>
        <dbReference type="ARBA" id="ARBA00072872"/>
    </source>
</evidence>
<keyword evidence="4" id="KW-0597">Phosphoprotein</keyword>
<proteinExistence type="inferred from homology"/>
<dbReference type="GO" id="GO:0045016">
    <property type="term" value="P:mitochondrial magnesium ion transmembrane transport"/>
    <property type="evidence" value="ECO:0007669"/>
    <property type="project" value="UniProtKB-ARBA"/>
</dbReference>
<feature type="compositionally biased region" description="Pro residues" evidence="19">
    <location>
        <begin position="388"/>
        <end position="399"/>
    </location>
</feature>
<feature type="compositionally biased region" description="Pro residues" evidence="19">
    <location>
        <begin position="476"/>
        <end position="545"/>
    </location>
</feature>